<comment type="function">
    <text evidence="5">Involved in the detoxification of the Fusarium mycotoxin deoxynivalenol by the transfer of glucose from UDP-D-glucose to the hydroxyl group at C-3, forming deoxynivalenol-3-O-beta-D-glucoside.</text>
</comment>
<dbReference type="PANTHER" id="PTHR11926:SF732">
    <property type="entry name" value="UDP-GLYCOSYLTRANSFERASE 79"/>
    <property type="match status" value="1"/>
</dbReference>
<dbReference type="Proteomes" id="UP000032180">
    <property type="component" value="Chromosome 4"/>
</dbReference>
<name>A0A0D9W2M6_9ORYZ</name>
<keyword evidence="3" id="KW-0328">Glycosyltransferase</keyword>
<organism evidence="7 8">
    <name type="scientific">Leersia perrieri</name>
    <dbReference type="NCBI Taxonomy" id="77586"/>
    <lineage>
        <taxon>Eukaryota</taxon>
        <taxon>Viridiplantae</taxon>
        <taxon>Streptophyta</taxon>
        <taxon>Embryophyta</taxon>
        <taxon>Tracheophyta</taxon>
        <taxon>Spermatophyta</taxon>
        <taxon>Magnoliopsida</taxon>
        <taxon>Liliopsida</taxon>
        <taxon>Poales</taxon>
        <taxon>Poaceae</taxon>
        <taxon>BOP clade</taxon>
        <taxon>Oryzoideae</taxon>
        <taxon>Oryzeae</taxon>
        <taxon>Oryzinae</taxon>
        <taxon>Leersia</taxon>
    </lineage>
</organism>
<dbReference type="Gramene" id="LPERR04G02760.2">
    <property type="protein sequence ID" value="LPERR04G02760.2"/>
    <property type="gene ID" value="LPERR04G02760"/>
</dbReference>
<reference evidence="7" key="3">
    <citation type="submission" date="2015-04" db="UniProtKB">
        <authorList>
            <consortium name="EnsemblPlants"/>
        </authorList>
    </citation>
    <scope>IDENTIFICATION</scope>
</reference>
<dbReference type="FunFam" id="3.40.50.2000:FF:000057">
    <property type="entry name" value="Glycosyltransferase"/>
    <property type="match status" value="1"/>
</dbReference>
<dbReference type="EnsemblPlants" id="LPERR04G02760.2">
    <property type="protein sequence ID" value="LPERR04G02760.2"/>
    <property type="gene ID" value="LPERR04G02760"/>
</dbReference>
<evidence type="ECO:0000256" key="3">
    <source>
        <dbReference type="ARBA" id="ARBA00022676"/>
    </source>
</evidence>
<evidence type="ECO:0000313" key="8">
    <source>
        <dbReference type="Proteomes" id="UP000032180"/>
    </source>
</evidence>
<dbReference type="SUPFAM" id="SSF53756">
    <property type="entry name" value="UDP-Glycosyltransferase/glycogen phosphorylase"/>
    <property type="match status" value="2"/>
</dbReference>
<keyword evidence="4" id="KW-0808">Transferase</keyword>
<dbReference type="InterPro" id="IPR002213">
    <property type="entry name" value="UDP_glucos_trans"/>
</dbReference>
<evidence type="ECO:0000256" key="1">
    <source>
        <dbReference type="ARBA" id="ARBA00009995"/>
    </source>
</evidence>
<evidence type="ECO:0000256" key="4">
    <source>
        <dbReference type="ARBA" id="ARBA00022679"/>
    </source>
</evidence>
<evidence type="ECO:0000256" key="5">
    <source>
        <dbReference type="ARBA" id="ARBA00058521"/>
    </source>
</evidence>
<dbReference type="PROSITE" id="PS00375">
    <property type="entry name" value="UDPGT"/>
    <property type="match status" value="2"/>
</dbReference>
<accession>A0A0D9W2M6</accession>
<keyword evidence="2" id="KW-0216">Detoxification</keyword>
<proteinExistence type="inferred from homology"/>
<dbReference type="FunFam" id="3.40.50.2000:FF:000388">
    <property type="entry name" value="UDP-glycosyltransferase 79"/>
    <property type="match status" value="2"/>
</dbReference>
<dbReference type="AlphaFoldDB" id="A0A0D9W2M6"/>
<dbReference type="GO" id="GO:0080044">
    <property type="term" value="F:quercetin 7-O-glucosyltransferase activity"/>
    <property type="evidence" value="ECO:0007669"/>
    <property type="project" value="TreeGrafter"/>
</dbReference>
<dbReference type="InterPro" id="IPR035595">
    <property type="entry name" value="UDP_glycos_trans_CS"/>
</dbReference>
<evidence type="ECO:0000256" key="6">
    <source>
        <dbReference type="ARBA" id="ARBA00077935"/>
    </source>
</evidence>
<dbReference type="Gene3D" id="3.40.50.2000">
    <property type="entry name" value="Glycogen Phosphorylase B"/>
    <property type="match status" value="4"/>
</dbReference>
<dbReference type="GO" id="GO:0080043">
    <property type="term" value="F:quercetin 3-O-glucosyltransferase activity"/>
    <property type="evidence" value="ECO:0007669"/>
    <property type="project" value="TreeGrafter"/>
</dbReference>
<reference evidence="8" key="2">
    <citation type="submission" date="2013-12" db="EMBL/GenBank/DDBJ databases">
        <authorList>
            <person name="Yu Y."/>
            <person name="Lee S."/>
            <person name="de Baynast K."/>
            <person name="Wissotski M."/>
            <person name="Liu L."/>
            <person name="Talag J."/>
            <person name="Goicoechea J."/>
            <person name="Angelova A."/>
            <person name="Jetty R."/>
            <person name="Kudrna D."/>
            <person name="Golser W."/>
            <person name="Rivera L."/>
            <person name="Zhang J."/>
            <person name="Wing R."/>
        </authorList>
    </citation>
    <scope>NUCLEOTIDE SEQUENCE</scope>
</reference>
<sequence>MVKGAGRRRRHGYWRRRRQVSAGRLALPVTAEDARGLYERGVLGVELGNDDVPPFAARPEWQPTFIDTLVRQFDGLEDADDVLVNSSSDLEPKEAAYMEETWHAKMIGPLLPSFYLDDVRLPSNKDYGFNLFRSTVSCMEWLDKQPSRSVVLVSYGTVSDFDAARLEELGHGLCNSGKPFLWVVRSNEEHKLSHELRRQCEAKGLIVPFCPQLEVLAHKATGCFLSHCGWNSTLEAIVNGVPLVAIPHWADQPTTSKYMESLWGMGVRVRHDKGGGLQREEVERCIREVMEGDKKEDYKKNAVSSSTPAPASTATCTILDDDCSGGQVLLLPFPAAQGHTNPLLQFGRRLAYHGLRPTLVTTRHVLATTPPPGEPFRVAAISDGFDDAGGMAACPDFAEYVRSLEQHGSRTLAELLASTEPAVRVLVYDPHLAWARRVARDAGVPAAAFLSQPCAVDIIYGEVFAGRLALPVTAADARGLYERGVLGVELGHDDVPPFAARPEWHSTFIDKSVRQFDGLEDADDVLVNSSSDLEPKEAAYMEETWHAKMIGPLLPSFYLDDVRLPSNKDYGFNLFRSTVSCMEWLDKQPSRSVVLVSYGTVSDFDAAKLEELGHGLCNSGKPFLWVVRSNEEHKLSHELRRQYEAKGLIVPFCPQLEVLAHKATGCFLTHCGWNSTLEAIVNGIPLVAMPHWADQPTIAKYMESVWEMGVRVQRGKNGALRREEVERCIKEVMDGERKDDYRQNAMRLMSKAKEAMQDGGRSDKNIVEFAVNSKYHIDPSIFFQIGLCFIESHDLVRQHLF</sequence>
<keyword evidence="8" id="KW-1185">Reference proteome</keyword>
<dbReference type="CDD" id="cd03784">
    <property type="entry name" value="GT1_Gtf-like"/>
    <property type="match status" value="2"/>
</dbReference>
<evidence type="ECO:0000256" key="2">
    <source>
        <dbReference type="ARBA" id="ARBA00022575"/>
    </source>
</evidence>
<dbReference type="GO" id="GO:0098754">
    <property type="term" value="P:detoxification"/>
    <property type="evidence" value="ECO:0007669"/>
    <property type="project" value="TreeGrafter"/>
</dbReference>
<dbReference type="Pfam" id="PF00201">
    <property type="entry name" value="UDPGT"/>
    <property type="match status" value="2"/>
</dbReference>
<reference evidence="7 8" key="1">
    <citation type="submission" date="2012-08" db="EMBL/GenBank/DDBJ databases">
        <title>Oryza genome evolution.</title>
        <authorList>
            <person name="Wing R.A."/>
        </authorList>
    </citation>
    <scope>NUCLEOTIDE SEQUENCE</scope>
</reference>
<protein>
    <recommendedName>
        <fullName evidence="6">Deoxynivalenol-UDP-glucosyltransferase</fullName>
    </recommendedName>
</protein>
<comment type="similarity">
    <text evidence="1">Belongs to the UDP-glycosyltransferase family.</text>
</comment>
<evidence type="ECO:0000313" key="7">
    <source>
        <dbReference type="EnsemblPlants" id="LPERR04G02760.2"/>
    </source>
</evidence>
<dbReference type="PANTHER" id="PTHR11926">
    <property type="entry name" value="GLUCOSYL/GLUCURONOSYL TRANSFERASES"/>
    <property type="match status" value="1"/>
</dbReference>